<dbReference type="Proteomes" id="UP000017836">
    <property type="component" value="Unassembled WGS sequence"/>
</dbReference>
<evidence type="ECO:0000313" key="2">
    <source>
        <dbReference type="EMBL" id="ERM97470.1"/>
    </source>
</evidence>
<proteinExistence type="predicted"/>
<name>W1NR57_AMBTC</name>
<keyword evidence="3" id="KW-1185">Reference proteome</keyword>
<protein>
    <submittedName>
        <fullName evidence="2">Uncharacterized protein</fullName>
    </submittedName>
</protein>
<accession>W1NR57</accession>
<dbReference type="HOGENOM" id="CLU_2657796_0_0_1"/>
<evidence type="ECO:0000256" key="1">
    <source>
        <dbReference type="SAM" id="MobiDB-lite"/>
    </source>
</evidence>
<dbReference type="EMBL" id="KI396312">
    <property type="protein sequence ID" value="ERM97470.1"/>
    <property type="molecule type" value="Genomic_DNA"/>
</dbReference>
<dbReference type="AlphaFoldDB" id="W1NR57"/>
<sequence>MGAQGSRPQQGFRWGKNNRGEDGAIEEEEGSYSRVGAWPQVRRQWRKRREEGKQKRAKEWVGEKIEAELTACSYRQ</sequence>
<feature type="region of interest" description="Disordered" evidence="1">
    <location>
        <begin position="1"/>
        <end position="31"/>
    </location>
</feature>
<gene>
    <name evidence="2" type="ORF">AMTR_s00125p00020290</name>
</gene>
<reference evidence="3" key="1">
    <citation type="journal article" date="2013" name="Science">
        <title>The Amborella genome and the evolution of flowering plants.</title>
        <authorList>
            <consortium name="Amborella Genome Project"/>
        </authorList>
    </citation>
    <scope>NUCLEOTIDE SEQUENCE [LARGE SCALE GENOMIC DNA]</scope>
</reference>
<evidence type="ECO:0000313" key="3">
    <source>
        <dbReference type="Proteomes" id="UP000017836"/>
    </source>
</evidence>
<organism evidence="2 3">
    <name type="scientific">Amborella trichopoda</name>
    <dbReference type="NCBI Taxonomy" id="13333"/>
    <lineage>
        <taxon>Eukaryota</taxon>
        <taxon>Viridiplantae</taxon>
        <taxon>Streptophyta</taxon>
        <taxon>Embryophyta</taxon>
        <taxon>Tracheophyta</taxon>
        <taxon>Spermatophyta</taxon>
        <taxon>Magnoliopsida</taxon>
        <taxon>Amborellales</taxon>
        <taxon>Amborellaceae</taxon>
        <taxon>Amborella</taxon>
    </lineage>
</organism>
<dbReference type="Gramene" id="ERM97470">
    <property type="protein sequence ID" value="ERM97470"/>
    <property type="gene ID" value="AMTR_s00125p00020290"/>
</dbReference>